<dbReference type="RefSeq" id="WP_367917384.1">
    <property type="nucleotide sequence ID" value="NZ_BAABAC010000004.1"/>
</dbReference>
<dbReference type="CDD" id="cd00063">
    <property type="entry name" value="FN3"/>
    <property type="match status" value="1"/>
</dbReference>
<dbReference type="InterPro" id="IPR003961">
    <property type="entry name" value="FN3_dom"/>
</dbReference>
<accession>A0ABW3W3B6</accession>
<feature type="domain" description="Fibronectin type-III" evidence="4">
    <location>
        <begin position="288"/>
        <end position="381"/>
    </location>
</feature>
<evidence type="ECO:0000256" key="3">
    <source>
        <dbReference type="SAM" id="SignalP"/>
    </source>
</evidence>
<comment type="caution">
    <text evidence="5">The sequence shown here is derived from an EMBL/GenBank/DDBJ whole genome shotgun (WGS) entry which is preliminary data.</text>
</comment>
<dbReference type="EMBL" id="JBHTLX010000023">
    <property type="protein sequence ID" value="MFD1249762.1"/>
    <property type="molecule type" value="Genomic_DNA"/>
</dbReference>
<evidence type="ECO:0000256" key="2">
    <source>
        <dbReference type="ARBA" id="ARBA00023326"/>
    </source>
</evidence>
<dbReference type="Proteomes" id="UP001597229">
    <property type="component" value="Unassembled WGS sequence"/>
</dbReference>
<dbReference type="InterPro" id="IPR036116">
    <property type="entry name" value="FN3_sf"/>
</dbReference>
<protein>
    <submittedName>
        <fullName evidence="5">Fibronectin type III domain-containing protein</fullName>
    </submittedName>
</protein>
<keyword evidence="3" id="KW-0732">Signal</keyword>
<keyword evidence="2" id="KW-0119">Carbohydrate metabolism</keyword>
<name>A0ABW3W3B6_9ACTN</name>
<evidence type="ECO:0000259" key="4">
    <source>
        <dbReference type="PROSITE" id="PS50853"/>
    </source>
</evidence>
<keyword evidence="6" id="KW-1185">Reference proteome</keyword>
<dbReference type="InterPro" id="IPR013783">
    <property type="entry name" value="Ig-like_fold"/>
</dbReference>
<dbReference type="PROSITE" id="PS50853">
    <property type="entry name" value="FN3"/>
    <property type="match status" value="1"/>
</dbReference>
<feature type="chain" id="PRO_5046047247" evidence="3">
    <location>
        <begin position="29"/>
        <end position="381"/>
    </location>
</feature>
<evidence type="ECO:0000256" key="1">
    <source>
        <dbReference type="ARBA" id="ARBA00023295"/>
    </source>
</evidence>
<feature type="signal peptide" evidence="3">
    <location>
        <begin position="1"/>
        <end position="28"/>
    </location>
</feature>
<dbReference type="Gene3D" id="2.60.40.10">
    <property type="entry name" value="Immunoglobulins"/>
    <property type="match status" value="1"/>
</dbReference>
<proteinExistence type="predicted"/>
<dbReference type="SUPFAM" id="SSF49265">
    <property type="entry name" value="Fibronectin type III"/>
    <property type="match status" value="1"/>
</dbReference>
<evidence type="ECO:0000313" key="6">
    <source>
        <dbReference type="Proteomes" id="UP001597229"/>
    </source>
</evidence>
<organism evidence="5 6">
    <name type="scientific">Nocardioides ginsengisoli</name>
    <dbReference type="NCBI Taxonomy" id="363868"/>
    <lineage>
        <taxon>Bacteria</taxon>
        <taxon>Bacillati</taxon>
        <taxon>Actinomycetota</taxon>
        <taxon>Actinomycetes</taxon>
        <taxon>Propionibacteriales</taxon>
        <taxon>Nocardioidaceae</taxon>
        <taxon>Nocardioides</taxon>
    </lineage>
</organism>
<evidence type="ECO:0000313" key="5">
    <source>
        <dbReference type="EMBL" id="MFD1249762.1"/>
    </source>
</evidence>
<keyword evidence="1" id="KW-0378">Hydrolase</keyword>
<keyword evidence="2" id="KW-0624">Polysaccharide degradation</keyword>
<sequence>MRRATLASFALLASSVAAVAGSSSPAEASDGPFCGPAVPTPCIESLTVNGVVKTTGAYVSGPTDEGGWHQLGFAVTLPLATTDVVDVVVDGGTAFDPQRMFGRMGLDDVDAWTGPDGGHRMRIHGTPVTWANGCDSAAAWPWPCPSTATSDDVVFDADIADFDDPTESTLGMYVGTDAAYNGIFFDEQPDGSHALTTEVVAPHLHADATTPVVGDIRFRLSYAQMRTDMGIPNPETLTPGSLSGTINGGTGGGAFTTWHDPDGGGFFIEASGFTFSLKKLRVAAAHITPTRPTITRAKRVSATKAKLAHTIATPRGAKVTGYLATCTPKHGKVVRATGTATSATVVVKGLHRGTAYSCKVAATSKAGRGAWSAPAKVKARP</sequence>
<keyword evidence="1" id="KW-0326">Glycosidase</keyword>
<reference evidence="6" key="1">
    <citation type="journal article" date="2019" name="Int. J. Syst. Evol. Microbiol.">
        <title>The Global Catalogue of Microorganisms (GCM) 10K type strain sequencing project: providing services to taxonomists for standard genome sequencing and annotation.</title>
        <authorList>
            <consortium name="The Broad Institute Genomics Platform"/>
            <consortium name="The Broad Institute Genome Sequencing Center for Infectious Disease"/>
            <person name="Wu L."/>
            <person name="Ma J."/>
        </authorList>
    </citation>
    <scope>NUCLEOTIDE SEQUENCE [LARGE SCALE GENOMIC DNA]</scope>
    <source>
        <strain evidence="6">CCUG 52478</strain>
    </source>
</reference>
<dbReference type="Pfam" id="PF00041">
    <property type="entry name" value="fn3"/>
    <property type="match status" value="1"/>
</dbReference>
<gene>
    <name evidence="5" type="ORF">ACFQ3F_18330</name>
</gene>